<dbReference type="EMBL" id="MSFI01000006">
    <property type="protein sequence ID" value="OMP68119.1"/>
    <property type="molecule type" value="Genomic_DNA"/>
</dbReference>
<keyword evidence="5" id="KW-1185">Reference proteome</keyword>
<name>A0A1V2AAU9_9BACI</name>
<dbReference type="SMART" id="SM00382">
    <property type="entry name" value="AAA"/>
    <property type="match status" value="1"/>
</dbReference>
<keyword evidence="2 4" id="KW-0067">ATP-binding</keyword>
<gene>
    <name evidence="4" type="ORF">BTO28_03980</name>
</gene>
<reference evidence="4 5" key="1">
    <citation type="submission" date="2016-12" db="EMBL/GenBank/DDBJ databases">
        <title>Domibacillus sp. SAB 38T whole genome sequencing.</title>
        <authorList>
            <person name="Verma A."/>
            <person name="Ojha A.K."/>
            <person name="Krishnamurthi S."/>
        </authorList>
    </citation>
    <scope>NUCLEOTIDE SEQUENCE [LARGE SCALE GENOMIC DNA]</scope>
    <source>
        <strain evidence="4 5">SAB 38</strain>
    </source>
</reference>
<comment type="caution">
    <text evidence="4">The sequence shown here is derived from an EMBL/GenBank/DDBJ whole genome shotgun (WGS) entry which is preliminary data.</text>
</comment>
<dbReference type="InterPro" id="IPR027417">
    <property type="entry name" value="P-loop_NTPase"/>
</dbReference>
<dbReference type="AlphaFoldDB" id="A0A1V2AAU9"/>
<dbReference type="STRING" id="1714355.BTO28_03980"/>
<dbReference type="GO" id="GO:0005524">
    <property type="term" value="F:ATP binding"/>
    <property type="evidence" value="ECO:0007669"/>
    <property type="project" value="UniProtKB-KW"/>
</dbReference>
<dbReference type="Gene3D" id="3.40.50.300">
    <property type="entry name" value="P-loop containing nucleotide triphosphate hydrolases"/>
    <property type="match status" value="1"/>
</dbReference>
<dbReference type="SUPFAM" id="SSF52540">
    <property type="entry name" value="P-loop containing nucleoside triphosphate hydrolases"/>
    <property type="match status" value="1"/>
</dbReference>
<evidence type="ECO:0000256" key="2">
    <source>
        <dbReference type="ARBA" id="ARBA00022840"/>
    </source>
</evidence>
<accession>A0A1V2AAU9</accession>
<dbReference type="InterPro" id="IPR003439">
    <property type="entry name" value="ABC_transporter-like_ATP-bd"/>
</dbReference>
<dbReference type="PANTHER" id="PTHR43158">
    <property type="entry name" value="SKFA PEPTIDE EXPORT ATP-BINDING PROTEIN SKFE"/>
    <property type="match status" value="1"/>
</dbReference>
<proteinExistence type="predicted"/>
<protein>
    <submittedName>
        <fullName evidence="4">ABC transporter ATP-binding protein</fullName>
    </submittedName>
</protein>
<organism evidence="4 5">
    <name type="scientific">Domibacillus epiphyticus</name>
    <dbReference type="NCBI Taxonomy" id="1714355"/>
    <lineage>
        <taxon>Bacteria</taxon>
        <taxon>Bacillati</taxon>
        <taxon>Bacillota</taxon>
        <taxon>Bacilli</taxon>
        <taxon>Bacillales</taxon>
        <taxon>Bacillaceae</taxon>
        <taxon>Domibacillus</taxon>
    </lineage>
</organism>
<evidence type="ECO:0000313" key="5">
    <source>
        <dbReference type="Proteomes" id="UP000188613"/>
    </source>
</evidence>
<dbReference type="InterPro" id="IPR003593">
    <property type="entry name" value="AAA+_ATPase"/>
</dbReference>
<evidence type="ECO:0000256" key="1">
    <source>
        <dbReference type="ARBA" id="ARBA00022741"/>
    </source>
</evidence>
<dbReference type="GO" id="GO:0016887">
    <property type="term" value="F:ATP hydrolysis activity"/>
    <property type="evidence" value="ECO:0007669"/>
    <property type="project" value="InterPro"/>
</dbReference>
<dbReference type="RefSeq" id="WP_076764237.1">
    <property type="nucleotide sequence ID" value="NZ_MSFI01000006.1"/>
</dbReference>
<dbReference type="Proteomes" id="UP000188613">
    <property type="component" value="Unassembled WGS sequence"/>
</dbReference>
<keyword evidence="1" id="KW-0547">Nucleotide-binding</keyword>
<dbReference type="PANTHER" id="PTHR43158:SF5">
    <property type="entry name" value="ABC TRANSPORTER, ATP-BINDING PROTEIN"/>
    <property type="match status" value="1"/>
</dbReference>
<dbReference type="PROSITE" id="PS50893">
    <property type="entry name" value="ABC_TRANSPORTER_2"/>
    <property type="match status" value="1"/>
</dbReference>
<sequence>MNVQFDHVTKTFGAHMALNRLSFTMKGPKIVGMLGRNGAGKTTALNMIAGCIFPNDGSIDVNGYPPATKQSSVCLINESGNFNKEFTVKDTVKSASLFYPNWDQKRADELISLFQLKRSKKVKSLSKGMESALGIIVGLASYSPVTIFDEPYIGLDAAFRSRFYDLLIEEFEREPRLFILSTHLIDEAAKLFEEIFIIHDGSLILHKDAETLREESFSVTGAKKDVMELNGKSPLHRKEFAGRTTAYVFGPEWNRHEAELHLLETSAIPIQELMVHLTNSHTGGRK</sequence>
<dbReference type="OrthoDB" id="9804819at2"/>
<feature type="domain" description="ABC transporter" evidence="3">
    <location>
        <begin position="3"/>
        <end position="225"/>
    </location>
</feature>
<evidence type="ECO:0000259" key="3">
    <source>
        <dbReference type="PROSITE" id="PS50893"/>
    </source>
</evidence>
<evidence type="ECO:0000313" key="4">
    <source>
        <dbReference type="EMBL" id="OMP68119.1"/>
    </source>
</evidence>
<dbReference type="Pfam" id="PF00005">
    <property type="entry name" value="ABC_tran"/>
    <property type="match status" value="1"/>
</dbReference>